<sequence length="82" mass="9549">MATAISTTTNSLKTIEWKWQSNSNPWSTNELPTWSHYSDVENLIIEEAFTNKQPRAILDAYYIDFESLRQISISNNNNQRPI</sequence>
<dbReference type="Proteomes" id="UP000663845">
    <property type="component" value="Unassembled WGS sequence"/>
</dbReference>
<dbReference type="InterPro" id="IPR004170">
    <property type="entry name" value="WWE_dom"/>
</dbReference>
<dbReference type="InterPro" id="IPR037197">
    <property type="entry name" value="WWE_dom_sf"/>
</dbReference>
<reference evidence="2" key="1">
    <citation type="submission" date="2021-02" db="EMBL/GenBank/DDBJ databases">
        <authorList>
            <person name="Nowell W R."/>
        </authorList>
    </citation>
    <scope>NUCLEOTIDE SEQUENCE</scope>
</reference>
<name>A0A815VXZ2_9BILA</name>
<feature type="domain" description="WWE" evidence="1">
    <location>
        <begin position="3"/>
        <end position="82"/>
    </location>
</feature>
<evidence type="ECO:0000313" key="2">
    <source>
        <dbReference type="EMBL" id="CAF1536352.1"/>
    </source>
</evidence>
<dbReference type="PROSITE" id="PS50918">
    <property type="entry name" value="WWE"/>
    <property type="match status" value="1"/>
</dbReference>
<feature type="non-terminal residue" evidence="2">
    <location>
        <position position="82"/>
    </location>
</feature>
<dbReference type="EMBL" id="CAJNOG010003845">
    <property type="protein sequence ID" value="CAF1536352.1"/>
    <property type="molecule type" value="Genomic_DNA"/>
</dbReference>
<gene>
    <name evidence="2" type="ORF">JYZ213_LOCUS45441</name>
</gene>
<evidence type="ECO:0000313" key="3">
    <source>
        <dbReference type="Proteomes" id="UP000663845"/>
    </source>
</evidence>
<proteinExistence type="predicted"/>
<organism evidence="2 3">
    <name type="scientific">Adineta steineri</name>
    <dbReference type="NCBI Taxonomy" id="433720"/>
    <lineage>
        <taxon>Eukaryota</taxon>
        <taxon>Metazoa</taxon>
        <taxon>Spiralia</taxon>
        <taxon>Gnathifera</taxon>
        <taxon>Rotifera</taxon>
        <taxon>Eurotatoria</taxon>
        <taxon>Bdelloidea</taxon>
        <taxon>Adinetida</taxon>
        <taxon>Adinetidae</taxon>
        <taxon>Adineta</taxon>
    </lineage>
</organism>
<accession>A0A815VXZ2</accession>
<protein>
    <recommendedName>
        <fullName evidence="1">WWE domain-containing protein</fullName>
    </recommendedName>
</protein>
<evidence type="ECO:0000259" key="1">
    <source>
        <dbReference type="PROSITE" id="PS50918"/>
    </source>
</evidence>
<dbReference type="Gene3D" id="3.30.720.50">
    <property type="match status" value="1"/>
</dbReference>
<comment type="caution">
    <text evidence="2">The sequence shown here is derived from an EMBL/GenBank/DDBJ whole genome shotgun (WGS) entry which is preliminary data.</text>
</comment>
<dbReference type="Pfam" id="PF02825">
    <property type="entry name" value="WWE"/>
    <property type="match status" value="1"/>
</dbReference>
<dbReference type="AlphaFoldDB" id="A0A815VXZ2"/>
<dbReference type="SUPFAM" id="SSF117839">
    <property type="entry name" value="WWE domain"/>
    <property type="match status" value="1"/>
</dbReference>